<proteinExistence type="predicted"/>
<evidence type="ECO:0000313" key="1">
    <source>
        <dbReference type="EMBL" id="RMI29637.1"/>
    </source>
</evidence>
<dbReference type="AlphaFoldDB" id="A0A3M2KVL7"/>
<sequence length="144" mass="14295">MTAVALQGVAAATASATETAIYPGCVAFQTGQPCYTYVVTTGADALSPVTVTVNGVTKGTATPQAMSGGPAAVVEWSAPGPGVYQITATQGTSTLSQTLYLCPLPIINGPEGMSSGCMQDAGSAQSPSILGLVGSLLFPLSEYS</sequence>
<accession>A0A3M2KVL7</accession>
<comment type="caution">
    <text evidence="1">The sequence shown here is derived from an EMBL/GenBank/DDBJ whole genome shotgun (WGS) entry which is preliminary data.</text>
</comment>
<reference evidence="1 2" key="1">
    <citation type="submission" date="2018-10" db="EMBL/GenBank/DDBJ databases">
        <title>Isolation from cow dung.</title>
        <authorList>
            <person name="Ling L."/>
        </authorList>
    </citation>
    <scope>NUCLEOTIDE SEQUENCE [LARGE SCALE GENOMIC DNA]</scope>
    <source>
        <strain evidence="1 2">NEAU-LL90</strain>
    </source>
</reference>
<keyword evidence="2" id="KW-1185">Reference proteome</keyword>
<evidence type="ECO:0000313" key="2">
    <source>
        <dbReference type="Proteomes" id="UP000279275"/>
    </source>
</evidence>
<dbReference type="Proteomes" id="UP000279275">
    <property type="component" value="Unassembled WGS sequence"/>
</dbReference>
<dbReference type="EMBL" id="RFFH01000013">
    <property type="protein sequence ID" value="RMI29637.1"/>
    <property type="molecule type" value="Genomic_DNA"/>
</dbReference>
<gene>
    <name evidence="1" type="ORF">EBN03_24835</name>
</gene>
<name>A0A3M2KVL7_9NOCA</name>
<protein>
    <submittedName>
        <fullName evidence="1">Uncharacterized protein</fullName>
    </submittedName>
</protein>
<organism evidence="1 2">
    <name type="scientific">Nocardia stercoris</name>
    <dbReference type="NCBI Taxonomy" id="2483361"/>
    <lineage>
        <taxon>Bacteria</taxon>
        <taxon>Bacillati</taxon>
        <taxon>Actinomycetota</taxon>
        <taxon>Actinomycetes</taxon>
        <taxon>Mycobacteriales</taxon>
        <taxon>Nocardiaceae</taxon>
        <taxon>Nocardia</taxon>
    </lineage>
</organism>